<dbReference type="AlphaFoldDB" id="A0A8J7KKQ2"/>
<evidence type="ECO:0000313" key="3">
    <source>
        <dbReference type="Proteomes" id="UP000622552"/>
    </source>
</evidence>
<keyword evidence="3" id="KW-1185">Reference proteome</keyword>
<proteinExistence type="predicted"/>
<gene>
    <name evidence="2" type="ORF">IW245_003195</name>
</gene>
<evidence type="ECO:0000256" key="1">
    <source>
        <dbReference type="SAM" id="SignalP"/>
    </source>
</evidence>
<organism evidence="2 3">
    <name type="scientific">Longispora fulva</name>
    <dbReference type="NCBI Taxonomy" id="619741"/>
    <lineage>
        <taxon>Bacteria</taxon>
        <taxon>Bacillati</taxon>
        <taxon>Actinomycetota</taxon>
        <taxon>Actinomycetes</taxon>
        <taxon>Micromonosporales</taxon>
        <taxon>Micromonosporaceae</taxon>
        <taxon>Longispora</taxon>
    </lineage>
</organism>
<keyword evidence="1" id="KW-0732">Signal</keyword>
<protein>
    <submittedName>
        <fullName evidence="2">Uncharacterized protein</fullName>
    </submittedName>
</protein>
<feature type="chain" id="PRO_5035299579" evidence="1">
    <location>
        <begin position="28"/>
        <end position="245"/>
    </location>
</feature>
<dbReference type="Proteomes" id="UP000622552">
    <property type="component" value="Unassembled WGS sequence"/>
</dbReference>
<reference evidence="2" key="1">
    <citation type="submission" date="2020-11" db="EMBL/GenBank/DDBJ databases">
        <title>Sequencing the genomes of 1000 actinobacteria strains.</title>
        <authorList>
            <person name="Klenk H.-P."/>
        </authorList>
    </citation>
    <scope>NUCLEOTIDE SEQUENCE</scope>
    <source>
        <strain evidence="2">DSM 45356</strain>
    </source>
</reference>
<accession>A0A8J7KKQ2</accession>
<dbReference type="EMBL" id="JADOUF010000001">
    <property type="protein sequence ID" value="MBG6137001.1"/>
    <property type="molecule type" value="Genomic_DNA"/>
</dbReference>
<dbReference type="RefSeq" id="WP_197003913.1">
    <property type="nucleotide sequence ID" value="NZ_BONS01000022.1"/>
</dbReference>
<evidence type="ECO:0000313" key="2">
    <source>
        <dbReference type="EMBL" id="MBG6137001.1"/>
    </source>
</evidence>
<comment type="caution">
    <text evidence="2">The sequence shown here is derived from an EMBL/GenBank/DDBJ whole genome shotgun (WGS) entry which is preliminary data.</text>
</comment>
<feature type="signal peptide" evidence="1">
    <location>
        <begin position="1"/>
        <end position="27"/>
    </location>
</feature>
<sequence length="245" mass="25870">MSRPLRLLTATVLSLAVVLVPTGPALAGPVPLGPNTRLEVGDGTTGATYALSTTSNYWSAVWVRPTTNPGKSVDYDVTLLDGAGAAVGGSALGADLVDVVAIDSNLRTPGAYQAQTRYYAGTGGYQIGFAQPNEILPPMTQAQPVYEMDSPHWPLALRDVYLAAGECLAVTVWGASSYGDVMVLASDPANPVRSRAQAAARVPIHTTTGIQTLRYTAPRGGWYGFAIVDDNVFFYGTLRYQRVAC</sequence>
<name>A0A8J7KKQ2_9ACTN</name>